<evidence type="ECO:0000256" key="1">
    <source>
        <dbReference type="ARBA" id="ARBA00004651"/>
    </source>
</evidence>
<keyword evidence="3 6" id="KW-0812">Transmembrane</keyword>
<evidence type="ECO:0000256" key="2">
    <source>
        <dbReference type="ARBA" id="ARBA00022475"/>
    </source>
</evidence>
<keyword evidence="8" id="KW-1185">Reference proteome</keyword>
<keyword evidence="5 6" id="KW-0472">Membrane</keyword>
<dbReference type="NCBIfam" id="TIGR02737">
    <property type="entry name" value="caa3_CtaG"/>
    <property type="match status" value="1"/>
</dbReference>
<dbReference type="Proteomes" id="UP000031950">
    <property type="component" value="Unassembled WGS sequence"/>
</dbReference>
<dbReference type="AlphaFoldDB" id="A0A0C2RJJ5"/>
<feature type="transmembrane region" description="Helical" evidence="6">
    <location>
        <begin position="114"/>
        <end position="137"/>
    </location>
</feature>
<name>A0A0C2RJJ5_9BACL</name>
<keyword evidence="4 6" id="KW-1133">Transmembrane helix</keyword>
<gene>
    <name evidence="7" type="ORF">KP77_17200</name>
</gene>
<accession>A0A0C2RJJ5</accession>
<dbReference type="Pfam" id="PF09678">
    <property type="entry name" value="Caa3_CtaG"/>
    <property type="match status" value="1"/>
</dbReference>
<keyword evidence="2" id="KW-1003">Cell membrane</keyword>
<dbReference type="RefSeq" id="WP_041122288.1">
    <property type="nucleotide sequence ID" value="NZ_JXRQ01000017.1"/>
</dbReference>
<dbReference type="EMBL" id="JXRQ01000017">
    <property type="protein sequence ID" value="KIL50345.1"/>
    <property type="molecule type" value="Genomic_DNA"/>
</dbReference>
<dbReference type="STRING" id="135826.KP77_17200"/>
<dbReference type="InterPro" id="IPR019108">
    <property type="entry name" value="Caa3_assmbl_CtaG-rel"/>
</dbReference>
<dbReference type="OrthoDB" id="128422at2"/>
<dbReference type="InterPro" id="IPR014108">
    <property type="entry name" value="Caa3-assmbl_CtaG"/>
</dbReference>
<feature type="transmembrane region" description="Helical" evidence="6">
    <location>
        <begin position="149"/>
        <end position="173"/>
    </location>
</feature>
<evidence type="ECO:0000313" key="8">
    <source>
        <dbReference type="Proteomes" id="UP000031950"/>
    </source>
</evidence>
<comment type="caution">
    <text evidence="7">The sequence shown here is derived from an EMBL/GenBank/DDBJ whole genome shotgun (WGS) entry which is preliminary data.</text>
</comment>
<comment type="subcellular location">
    <subcellularLocation>
        <location evidence="1">Cell membrane</location>
        <topology evidence="1">Multi-pass membrane protein</topology>
    </subcellularLocation>
</comment>
<evidence type="ECO:0000313" key="7">
    <source>
        <dbReference type="EMBL" id="KIL50345.1"/>
    </source>
</evidence>
<evidence type="ECO:0000256" key="6">
    <source>
        <dbReference type="SAM" id="Phobius"/>
    </source>
</evidence>
<evidence type="ECO:0000256" key="4">
    <source>
        <dbReference type="ARBA" id="ARBA00022989"/>
    </source>
</evidence>
<feature type="transmembrane region" description="Helical" evidence="6">
    <location>
        <begin position="12"/>
        <end position="32"/>
    </location>
</feature>
<protein>
    <recommendedName>
        <fullName evidence="9">Cytochrome C oxidase assembly protein</fullName>
    </recommendedName>
</protein>
<evidence type="ECO:0008006" key="9">
    <source>
        <dbReference type="Google" id="ProtNLM"/>
    </source>
</evidence>
<evidence type="ECO:0000256" key="3">
    <source>
        <dbReference type="ARBA" id="ARBA00022692"/>
    </source>
</evidence>
<proteinExistence type="predicted"/>
<dbReference type="GO" id="GO:0005886">
    <property type="term" value="C:plasma membrane"/>
    <property type="evidence" value="ECO:0007669"/>
    <property type="project" value="UniProtKB-SubCell"/>
</dbReference>
<reference evidence="7 8" key="1">
    <citation type="submission" date="2015-01" db="EMBL/GenBank/DDBJ databases">
        <title>Genome sequence of Jeotgalibacillus alimentarius.</title>
        <authorList>
            <person name="Goh K.M."/>
            <person name="Chan K.-G."/>
            <person name="Yaakop A.S."/>
            <person name="Ee R."/>
            <person name="Gan H.M."/>
            <person name="Chan C.S."/>
        </authorList>
    </citation>
    <scope>NUCLEOTIDE SEQUENCE [LARGE SCALE GENOMIC DNA]</scope>
    <source>
        <strain evidence="7 8">YKJ-13</strain>
    </source>
</reference>
<organism evidence="7 8">
    <name type="scientific">Jeotgalibacillus alimentarius</name>
    <dbReference type="NCBI Taxonomy" id="135826"/>
    <lineage>
        <taxon>Bacteria</taxon>
        <taxon>Bacillati</taxon>
        <taxon>Bacillota</taxon>
        <taxon>Bacilli</taxon>
        <taxon>Bacillales</taxon>
        <taxon>Caryophanaceae</taxon>
        <taxon>Jeotgalibacillus</taxon>
    </lineage>
</organism>
<dbReference type="PATRIC" id="fig|135826.4.peg.1715"/>
<feature type="transmembrane region" description="Helical" evidence="6">
    <location>
        <begin position="185"/>
        <end position="204"/>
    </location>
</feature>
<feature type="transmembrane region" description="Helical" evidence="6">
    <location>
        <begin position="82"/>
        <end position="102"/>
    </location>
</feature>
<feature type="transmembrane region" description="Helical" evidence="6">
    <location>
        <begin position="260"/>
        <end position="279"/>
    </location>
</feature>
<sequence>MSITIFGFQALWSPYFFISLTIITILFFLLATKWRHKIQDSRPITRKETVLVLLSVIIIYVIKGSPVDLWGHILFSMHMVQMGIFYLLIPPLLIAGVPNYMWKALLNLPVIKQVFSFFTKPLIALIVFNGAFSFYHIPLIFDTIKVDMVLHSIVTGTIFVLSFFMWWPLVNTLEGEYKLSGVKKIGYIFADGILLTPACALIIFSNDPMYETFFNGGAWLEAMALCVPAGTLQSLQGLGITGPELFTNMPPIEDQQVGGVIMKIIQEIIYGVILAQVFFEWYRKERSEEDALNASLYAARESNTLS</sequence>
<evidence type="ECO:0000256" key="5">
    <source>
        <dbReference type="ARBA" id="ARBA00023136"/>
    </source>
</evidence>